<accession>A0A7S4S2G8</accession>
<dbReference type="AlphaFoldDB" id="A0A7S4S2G8"/>
<dbReference type="InterPro" id="IPR037221">
    <property type="entry name" value="H-type_lectin_dom_sf"/>
</dbReference>
<dbReference type="EMBL" id="HBNS01036137">
    <property type="protein sequence ID" value="CAE4632585.1"/>
    <property type="molecule type" value="Transcribed_RNA"/>
</dbReference>
<reference evidence="1" key="1">
    <citation type="submission" date="2021-01" db="EMBL/GenBank/DDBJ databases">
        <authorList>
            <person name="Corre E."/>
            <person name="Pelletier E."/>
            <person name="Niang G."/>
            <person name="Scheremetjew M."/>
            <person name="Finn R."/>
            <person name="Kale V."/>
            <person name="Holt S."/>
            <person name="Cochrane G."/>
            <person name="Meng A."/>
            <person name="Brown T."/>
            <person name="Cohen L."/>
        </authorList>
    </citation>
    <scope>NUCLEOTIDE SEQUENCE</scope>
    <source>
        <strain evidence="1">GSO104</strain>
    </source>
</reference>
<dbReference type="Gene3D" id="2.60.40.2080">
    <property type="match status" value="1"/>
</dbReference>
<sequence>MQEPDNEGHAAEWVSYIVVESGRNTLEGGIVVEAGITHSTIIHRGGQPFDGHSVQFDESFSSTPVILHSLMTHNNNDFMASLVTNVQTNSFKVAMEAAETSKNSAGEGVGWVAFSSKTGSTGDFSFVIGTGNDGNSDGVDNSPFVINLPLGYFSDSPDIVVSLYGTRGKDGSWARGAGEWINTKQTVYAEEDQILQPERGHIWEPFAWAAFTANTDLVAAASAPER</sequence>
<name>A0A7S4S2G8_9STRA</name>
<organism evidence="1">
    <name type="scientific">Ditylum brightwellii</name>
    <dbReference type="NCBI Taxonomy" id="49249"/>
    <lineage>
        <taxon>Eukaryota</taxon>
        <taxon>Sar</taxon>
        <taxon>Stramenopiles</taxon>
        <taxon>Ochrophyta</taxon>
        <taxon>Bacillariophyta</taxon>
        <taxon>Mediophyceae</taxon>
        <taxon>Lithodesmiophycidae</taxon>
        <taxon>Lithodesmiales</taxon>
        <taxon>Lithodesmiaceae</taxon>
        <taxon>Ditylum</taxon>
    </lineage>
</organism>
<protein>
    <submittedName>
        <fullName evidence="1">Uncharacterized protein</fullName>
    </submittedName>
</protein>
<proteinExistence type="predicted"/>
<evidence type="ECO:0000313" key="1">
    <source>
        <dbReference type="EMBL" id="CAE4632585.1"/>
    </source>
</evidence>
<gene>
    <name evidence="1" type="ORF">DBRI00130_LOCUS28234</name>
</gene>